<name>A0A1G7HEQ6_9RHOB</name>
<evidence type="ECO:0000256" key="2">
    <source>
        <dbReference type="ARBA" id="ARBA00023002"/>
    </source>
</evidence>
<dbReference type="STRING" id="521013.SAMN04488567_3117"/>
<reference evidence="4" key="1">
    <citation type="submission" date="2016-10" db="EMBL/GenBank/DDBJ databases">
        <authorList>
            <person name="Varghese N."/>
            <person name="Submissions S."/>
        </authorList>
    </citation>
    <scope>NUCLEOTIDE SEQUENCE [LARGE SCALE GENOMIC DNA]</scope>
    <source>
        <strain evidence="4">DSM 21424</strain>
    </source>
</reference>
<dbReference type="InterPro" id="IPR036111">
    <property type="entry name" value="Mal/L-sulfo/L-lacto_DH-like_sf"/>
</dbReference>
<organism evidence="3 4">
    <name type="scientific">Limimaricola pyoseonensis</name>
    <dbReference type="NCBI Taxonomy" id="521013"/>
    <lineage>
        <taxon>Bacteria</taxon>
        <taxon>Pseudomonadati</taxon>
        <taxon>Pseudomonadota</taxon>
        <taxon>Alphaproteobacteria</taxon>
        <taxon>Rhodobacterales</taxon>
        <taxon>Paracoccaceae</taxon>
        <taxon>Limimaricola</taxon>
    </lineage>
</organism>
<sequence>MTTEQTPARAITMTNVGRESLRAFVAEGFRALGLTEEDAGIFADALIFSELRFHPGQGQGVMRLRRYQQRIGNGEVAPRADWTVLKEAPSLALVDAHNGIGTVAAAKAMRLAVRKAKENGIGTVVVRNSTHYGSSAVHACQALEQGCIGIAFTNAGPEMAPWGGREGVTGTNPWSIAAPTDKGFPAVLDIALTTAGKGMMNWYLREGKKMPRDWALTPEGEETDDPAAAMNGPLLAIGGHKGYGLAFMTEALTGVLSGGGFGLTPYSDPKKLDVSHTFIAIDIGWFMEPAEYEARMGEFVEMARSRARRPGFDEILVPGEQEARRTASKSENGVPIADDVLADLQALGRELGLASELEVLDRYTGDIL</sequence>
<gene>
    <name evidence="3" type="ORF">SAMN04488567_3117</name>
</gene>
<dbReference type="Gene3D" id="3.30.1370.60">
    <property type="entry name" value="Hypothetical oxidoreductase yiak, domain 2"/>
    <property type="match status" value="1"/>
</dbReference>
<dbReference type="RefSeq" id="WP_165612616.1">
    <property type="nucleotide sequence ID" value="NZ_FNAT01000006.1"/>
</dbReference>
<proteinExistence type="inferred from homology"/>
<dbReference type="Gene3D" id="1.10.1530.10">
    <property type="match status" value="1"/>
</dbReference>
<dbReference type="SUPFAM" id="SSF89733">
    <property type="entry name" value="L-sulfolactate dehydrogenase-like"/>
    <property type="match status" value="1"/>
</dbReference>
<dbReference type="InterPro" id="IPR003767">
    <property type="entry name" value="Malate/L-lactate_DH-like"/>
</dbReference>
<evidence type="ECO:0000313" key="4">
    <source>
        <dbReference type="Proteomes" id="UP000198922"/>
    </source>
</evidence>
<dbReference type="EMBL" id="FNAT01000006">
    <property type="protein sequence ID" value="SDE98784.1"/>
    <property type="molecule type" value="Genomic_DNA"/>
</dbReference>
<evidence type="ECO:0000256" key="1">
    <source>
        <dbReference type="ARBA" id="ARBA00006056"/>
    </source>
</evidence>
<accession>A0A1G7HEQ6</accession>
<dbReference type="PANTHER" id="PTHR11091:SF0">
    <property type="entry name" value="MALATE DEHYDROGENASE"/>
    <property type="match status" value="1"/>
</dbReference>
<comment type="similarity">
    <text evidence="1">Belongs to the LDH2/MDH2 oxidoreductase family.</text>
</comment>
<dbReference type="GO" id="GO:0016491">
    <property type="term" value="F:oxidoreductase activity"/>
    <property type="evidence" value="ECO:0007669"/>
    <property type="project" value="UniProtKB-KW"/>
</dbReference>
<keyword evidence="4" id="KW-1185">Reference proteome</keyword>
<dbReference type="Proteomes" id="UP000198922">
    <property type="component" value="Unassembled WGS sequence"/>
</dbReference>
<dbReference type="PANTHER" id="PTHR11091">
    <property type="entry name" value="OXIDOREDUCTASE-RELATED"/>
    <property type="match status" value="1"/>
</dbReference>
<dbReference type="InterPro" id="IPR043143">
    <property type="entry name" value="Mal/L-sulf/L-lact_DH-like_NADP"/>
</dbReference>
<keyword evidence="2" id="KW-0560">Oxidoreductase</keyword>
<dbReference type="Pfam" id="PF02615">
    <property type="entry name" value="Ldh_2"/>
    <property type="match status" value="1"/>
</dbReference>
<protein>
    <submittedName>
        <fullName evidence="3">Malate/lactate/ureidoglycolate dehydrogenase, LDH2 family</fullName>
    </submittedName>
</protein>
<evidence type="ECO:0000313" key="3">
    <source>
        <dbReference type="EMBL" id="SDE98784.1"/>
    </source>
</evidence>
<dbReference type="AlphaFoldDB" id="A0A1G7HEQ6"/>
<dbReference type="InterPro" id="IPR043144">
    <property type="entry name" value="Mal/L-sulf/L-lact_DH-like_ah"/>
</dbReference>